<sequence>MCAYEELVRRLPGGAQDAMDWDGAMHGPLGWVLGRMAGTPQDPQAHGEGDVLTHTRMTCAVLEALPGWQALPPRQRQMVYLAALLHDAGKPGCTRLEDGRWTSRGHSDAGARLARELLWDEYAMCGTPEAVEFRECVCALVEHHALPLHLSGHAEPEREATRLAALGELAHGFTLEGLALLAEADVRGRECEDAGRMLRAIEQFRELAADAGCLTGPRAFESAHSRREYMAGRDVAPGCASGDAGWGPVVLMSGLPGTGKDEFIRRELAQLPVVSLDELRLRMGISLSEYQGPVVNAATELAREHLRARRPFVWNATNLTPWMRARQISLFERYGAAVRVIYLETTLDAQQRRNESREYVVPDGTIADMRRQTTLPTHAEAQDVEWICV</sequence>
<dbReference type="PANTHER" id="PTHR47545">
    <property type="entry name" value="MULTIFUNCTIONAL CCA PROTEIN"/>
    <property type="match status" value="1"/>
</dbReference>
<dbReference type="InterPro" id="IPR003607">
    <property type="entry name" value="HD/PDEase_dom"/>
</dbReference>
<dbReference type="EMBL" id="DVNK01000012">
    <property type="protein sequence ID" value="HIU45962.1"/>
    <property type="molecule type" value="Genomic_DNA"/>
</dbReference>
<dbReference type="InterPro" id="IPR006674">
    <property type="entry name" value="HD_domain"/>
</dbReference>
<protein>
    <submittedName>
        <fullName evidence="3">AAA family ATPase</fullName>
    </submittedName>
</protein>
<dbReference type="SUPFAM" id="SSF52540">
    <property type="entry name" value="P-loop containing nucleoside triphosphate hydrolases"/>
    <property type="match status" value="1"/>
</dbReference>
<dbReference type="Proteomes" id="UP000824123">
    <property type="component" value="Unassembled WGS sequence"/>
</dbReference>
<gene>
    <name evidence="3" type="ORF">IAC59_01725</name>
</gene>
<reference evidence="3" key="1">
    <citation type="submission" date="2020-10" db="EMBL/GenBank/DDBJ databases">
        <authorList>
            <person name="Gilroy R."/>
        </authorList>
    </citation>
    <scope>NUCLEOTIDE SEQUENCE</scope>
    <source>
        <strain evidence="3">ChiSxjej2B14-8506</strain>
    </source>
</reference>
<evidence type="ECO:0000259" key="2">
    <source>
        <dbReference type="Pfam" id="PF01966"/>
    </source>
</evidence>
<dbReference type="AlphaFoldDB" id="A0A9D1LQ71"/>
<dbReference type="InterPro" id="IPR050124">
    <property type="entry name" value="tRNA_CCA-adding_enzyme"/>
</dbReference>
<evidence type="ECO:0000256" key="1">
    <source>
        <dbReference type="ARBA" id="ARBA00022741"/>
    </source>
</evidence>
<dbReference type="CDD" id="cd00077">
    <property type="entry name" value="HDc"/>
    <property type="match status" value="1"/>
</dbReference>
<organism evidence="3 4">
    <name type="scientific">Candidatus Fimadaptatus faecigallinarum</name>
    <dbReference type="NCBI Taxonomy" id="2840814"/>
    <lineage>
        <taxon>Bacteria</taxon>
        <taxon>Bacillati</taxon>
        <taxon>Bacillota</taxon>
        <taxon>Clostridia</taxon>
        <taxon>Eubacteriales</taxon>
        <taxon>Candidatus Fimadaptatus</taxon>
    </lineage>
</organism>
<evidence type="ECO:0000313" key="3">
    <source>
        <dbReference type="EMBL" id="HIU45962.1"/>
    </source>
</evidence>
<dbReference type="InterPro" id="IPR027417">
    <property type="entry name" value="P-loop_NTPase"/>
</dbReference>
<dbReference type="Gene3D" id="3.40.50.300">
    <property type="entry name" value="P-loop containing nucleotide triphosphate hydrolases"/>
    <property type="match status" value="1"/>
</dbReference>
<reference evidence="3" key="2">
    <citation type="journal article" date="2021" name="PeerJ">
        <title>Extensive microbial diversity within the chicken gut microbiome revealed by metagenomics and culture.</title>
        <authorList>
            <person name="Gilroy R."/>
            <person name="Ravi A."/>
            <person name="Getino M."/>
            <person name="Pursley I."/>
            <person name="Horton D.L."/>
            <person name="Alikhan N.F."/>
            <person name="Baker D."/>
            <person name="Gharbi K."/>
            <person name="Hall N."/>
            <person name="Watson M."/>
            <person name="Adriaenssens E.M."/>
            <person name="Foster-Nyarko E."/>
            <person name="Jarju S."/>
            <person name="Secka A."/>
            <person name="Antonio M."/>
            <person name="Oren A."/>
            <person name="Chaudhuri R.R."/>
            <person name="La Ragione R."/>
            <person name="Hildebrand F."/>
            <person name="Pallen M.J."/>
        </authorList>
    </citation>
    <scope>NUCLEOTIDE SEQUENCE</scope>
    <source>
        <strain evidence="3">ChiSxjej2B14-8506</strain>
    </source>
</reference>
<dbReference type="PANTHER" id="PTHR47545:SF1">
    <property type="entry name" value="MULTIFUNCTIONAL CCA PROTEIN"/>
    <property type="match status" value="1"/>
</dbReference>
<evidence type="ECO:0000313" key="4">
    <source>
        <dbReference type="Proteomes" id="UP000824123"/>
    </source>
</evidence>
<comment type="caution">
    <text evidence="3">The sequence shown here is derived from an EMBL/GenBank/DDBJ whole genome shotgun (WGS) entry which is preliminary data.</text>
</comment>
<keyword evidence="1" id="KW-0547">Nucleotide-binding</keyword>
<proteinExistence type="predicted"/>
<dbReference type="SUPFAM" id="SSF109604">
    <property type="entry name" value="HD-domain/PDEase-like"/>
    <property type="match status" value="1"/>
</dbReference>
<dbReference type="Gene3D" id="1.10.3210.10">
    <property type="entry name" value="Hypothetical protein af1432"/>
    <property type="match status" value="1"/>
</dbReference>
<accession>A0A9D1LQ71</accession>
<dbReference type="GO" id="GO:0000166">
    <property type="term" value="F:nucleotide binding"/>
    <property type="evidence" value="ECO:0007669"/>
    <property type="project" value="UniProtKB-KW"/>
</dbReference>
<dbReference type="Pfam" id="PF01966">
    <property type="entry name" value="HD"/>
    <property type="match status" value="1"/>
</dbReference>
<name>A0A9D1LQ71_9FIRM</name>
<dbReference type="Pfam" id="PF13671">
    <property type="entry name" value="AAA_33"/>
    <property type="match status" value="1"/>
</dbReference>
<feature type="domain" description="HD" evidence="2">
    <location>
        <begin position="69"/>
        <end position="158"/>
    </location>
</feature>